<sequence length="153" mass="15605">MILAVVAAVSVGVIGGLFFAFSTSVMPALRRLPPAQGMVAMQSINVSILNPIFLTTFLGSTVSCIAVALTAPFSDAGSPGLLMAGALVYLIGGFGVTAVVNVPMNRAIETVDPTVPDSSVAWARYLKRWTAANHVRAAASMGASALLTVGLLG</sequence>
<gene>
    <name evidence="2" type="ORF">LWF01_00190</name>
</gene>
<keyword evidence="1" id="KW-0472">Membrane</keyword>
<dbReference type="Proteomes" id="UP001209083">
    <property type="component" value="Chromosome"/>
</dbReference>
<keyword evidence="1" id="KW-1133">Transmembrane helix</keyword>
<evidence type="ECO:0000313" key="3">
    <source>
        <dbReference type="Proteomes" id="UP001209083"/>
    </source>
</evidence>
<organism evidence="2 3">
    <name type="scientific">Saxibacter everestensis</name>
    <dbReference type="NCBI Taxonomy" id="2909229"/>
    <lineage>
        <taxon>Bacteria</taxon>
        <taxon>Bacillati</taxon>
        <taxon>Actinomycetota</taxon>
        <taxon>Actinomycetes</taxon>
        <taxon>Micrococcales</taxon>
        <taxon>Brevibacteriaceae</taxon>
        <taxon>Saxibacter</taxon>
    </lineage>
</organism>
<feature type="transmembrane region" description="Helical" evidence="1">
    <location>
        <begin position="49"/>
        <end position="69"/>
    </location>
</feature>
<feature type="transmembrane region" description="Helical" evidence="1">
    <location>
        <begin position="6"/>
        <end position="29"/>
    </location>
</feature>
<dbReference type="EMBL" id="CP090958">
    <property type="protein sequence ID" value="WGW12220.1"/>
    <property type="molecule type" value="Genomic_DNA"/>
</dbReference>
<reference evidence="2 3" key="1">
    <citation type="submission" date="2023-05" db="EMBL/GenBank/DDBJ databases">
        <title>Lithophilousrod everest ZFBP1038 complete genpme.</title>
        <authorList>
            <person name="Tian M."/>
        </authorList>
    </citation>
    <scope>NUCLEOTIDE SEQUENCE [LARGE SCALE GENOMIC DNA]</scope>
    <source>
        <strain evidence="2 3">ZFBP1038</strain>
    </source>
</reference>
<name>A0ABY8QV25_9MICO</name>
<dbReference type="InterPro" id="IPR013901">
    <property type="entry name" value="Anthrone_oxy"/>
</dbReference>
<keyword evidence="3" id="KW-1185">Reference proteome</keyword>
<dbReference type="Pfam" id="PF08592">
    <property type="entry name" value="Anthrone_oxy"/>
    <property type="match status" value="1"/>
</dbReference>
<dbReference type="RefSeq" id="WP_349639019.1">
    <property type="nucleotide sequence ID" value="NZ_CP090958.1"/>
</dbReference>
<keyword evidence="1" id="KW-0812">Transmembrane</keyword>
<accession>A0ABY8QV25</accession>
<proteinExistence type="predicted"/>
<protein>
    <submittedName>
        <fullName evidence="2">DUF1772 domain-containing protein</fullName>
    </submittedName>
</protein>
<feature type="transmembrane region" description="Helical" evidence="1">
    <location>
        <begin position="81"/>
        <end position="100"/>
    </location>
</feature>
<evidence type="ECO:0000313" key="2">
    <source>
        <dbReference type="EMBL" id="WGW12220.1"/>
    </source>
</evidence>
<evidence type="ECO:0000256" key="1">
    <source>
        <dbReference type="SAM" id="Phobius"/>
    </source>
</evidence>